<dbReference type="Pfam" id="PF01082">
    <property type="entry name" value="Cu2_monooxygen"/>
    <property type="match status" value="1"/>
</dbReference>
<dbReference type="Pfam" id="PF03712">
    <property type="entry name" value="Cu2_monoox_C"/>
    <property type="match status" value="1"/>
</dbReference>
<dbReference type="PRINTS" id="PR00767">
    <property type="entry name" value="DBMONOXGNASE"/>
</dbReference>
<dbReference type="GO" id="GO:0005615">
    <property type="term" value="C:extracellular space"/>
    <property type="evidence" value="ECO:0007669"/>
    <property type="project" value="TreeGrafter"/>
</dbReference>
<dbReference type="InterPro" id="IPR036939">
    <property type="entry name" value="Cu2_ascorb_mOase_N_sf"/>
</dbReference>
<protein>
    <submittedName>
        <fullName evidence="6">Peptidylglycine monooxygenase</fullName>
    </submittedName>
</protein>
<feature type="domain" description="Copper type II ascorbate-dependent monooxygenase N-terminal" evidence="3">
    <location>
        <begin position="1"/>
        <end position="124"/>
    </location>
</feature>
<dbReference type="SUPFAM" id="SSF49742">
    <property type="entry name" value="PHM/PNGase F"/>
    <property type="match status" value="2"/>
</dbReference>
<dbReference type="InterPro" id="IPR024548">
    <property type="entry name" value="Cu2_monoox_C"/>
</dbReference>
<dbReference type="GO" id="GO:0004500">
    <property type="term" value="F:dopamine beta-monooxygenase activity"/>
    <property type="evidence" value="ECO:0007669"/>
    <property type="project" value="InterPro"/>
</dbReference>
<dbReference type="Proteomes" id="UP000887560">
    <property type="component" value="Unplaced"/>
</dbReference>
<dbReference type="GO" id="GO:0006589">
    <property type="term" value="P:octopamine biosynthetic process"/>
    <property type="evidence" value="ECO:0007669"/>
    <property type="project" value="TreeGrafter"/>
</dbReference>
<dbReference type="GO" id="GO:0042421">
    <property type="term" value="P:norepinephrine biosynthetic process"/>
    <property type="evidence" value="ECO:0007669"/>
    <property type="project" value="TreeGrafter"/>
</dbReference>
<accession>A0A915PC72</accession>
<evidence type="ECO:0000313" key="6">
    <source>
        <dbReference type="WBParaSite" id="scf7180000424020.g12042"/>
    </source>
</evidence>
<dbReference type="AlphaFoldDB" id="A0A915PC72"/>
<evidence type="ECO:0000313" key="5">
    <source>
        <dbReference type="Proteomes" id="UP000887560"/>
    </source>
</evidence>
<feature type="domain" description="Copper type II ascorbate-dependent monooxygenase C-terminal" evidence="4">
    <location>
        <begin position="179"/>
        <end position="267"/>
    </location>
</feature>
<dbReference type="InterPro" id="IPR000323">
    <property type="entry name" value="Cu2_ascorb_mOase_N"/>
</dbReference>
<dbReference type="PANTHER" id="PTHR10157">
    <property type="entry name" value="DOPAMINE BETA HYDROXYLASE RELATED"/>
    <property type="match status" value="1"/>
</dbReference>
<keyword evidence="1" id="KW-1015">Disulfide bond</keyword>
<evidence type="ECO:0000259" key="3">
    <source>
        <dbReference type="Pfam" id="PF01082"/>
    </source>
</evidence>
<dbReference type="Gene3D" id="2.60.120.230">
    <property type="match status" value="1"/>
</dbReference>
<sequence length="341" mass="38325">MEIRANSVLIPPQTTTYYCSIIELPPQLKQTKHHAIKYEAVITPGNEQFVHHFEVFHCQTPTRPFAGDCSTAKPTEAKSCSKVLAAWSMGANPVVFPPQAGMPLGGPGFIPFLMVEIHYNNPALLSGYTDSSGLKITFTKHLRPFDAGIMELGLIYSDANSVPPMQKAWPLTGYCPSENGRKIGEINRDDHYSPHWQHIQPLEPHINVLPGDVLATTCLYETLERKKWTWGGYGIEDEMCVNYIHYYPASEIEVCKSAVSNSSLHSFFSKLGVVDKRLSIQEKYLSIKWNTAKIGLLREFYHVSPLNGHPSNWTRVIRPEYLEAPNSDGIYKSDECLAIND</sequence>
<reference evidence="6" key="1">
    <citation type="submission" date="2022-11" db="UniProtKB">
        <authorList>
            <consortium name="WormBaseParasite"/>
        </authorList>
    </citation>
    <scope>IDENTIFICATION</scope>
</reference>
<evidence type="ECO:0000256" key="1">
    <source>
        <dbReference type="ARBA" id="ARBA00023157"/>
    </source>
</evidence>
<dbReference type="GO" id="GO:0030667">
    <property type="term" value="C:secretory granule membrane"/>
    <property type="evidence" value="ECO:0007669"/>
    <property type="project" value="TreeGrafter"/>
</dbReference>
<name>A0A915PC72_9BILA</name>
<dbReference type="GO" id="GO:0005507">
    <property type="term" value="F:copper ion binding"/>
    <property type="evidence" value="ECO:0007669"/>
    <property type="project" value="InterPro"/>
</dbReference>
<organism evidence="5 6">
    <name type="scientific">Meloidogyne floridensis</name>
    <dbReference type="NCBI Taxonomy" id="298350"/>
    <lineage>
        <taxon>Eukaryota</taxon>
        <taxon>Metazoa</taxon>
        <taxon>Ecdysozoa</taxon>
        <taxon>Nematoda</taxon>
        <taxon>Chromadorea</taxon>
        <taxon>Rhabditida</taxon>
        <taxon>Tylenchina</taxon>
        <taxon>Tylenchomorpha</taxon>
        <taxon>Tylenchoidea</taxon>
        <taxon>Meloidogynidae</taxon>
        <taxon>Meloidogyninae</taxon>
        <taxon>Meloidogyne</taxon>
    </lineage>
</organism>
<dbReference type="GO" id="GO:0042420">
    <property type="term" value="P:dopamine catabolic process"/>
    <property type="evidence" value="ECO:0007669"/>
    <property type="project" value="TreeGrafter"/>
</dbReference>
<keyword evidence="2" id="KW-0325">Glycoprotein</keyword>
<dbReference type="InterPro" id="IPR028460">
    <property type="entry name" value="Tbh/DBH"/>
</dbReference>
<keyword evidence="5" id="KW-1185">Reference proteome</keyword>
<dbReference type="InterPro" id="IPR000945">
    <property type="entry name" value="DBH-like"/>
</dbReference>
<dbReference type="InterPro" id="IPR008977">
    <property type="entry name" value="PHM/PNGase_F_dom_sf"/>
</dbReference>
<dbReference type="Gene3D" id="2.60.120.310">
    <property type="entry name" value="Copper type II, ascorbate-dependent monooxygenase, N-terminal domain"/>
    <property type="match status" value="1"/>
</dbReference>
<evidence type="ECO:0000256" key="2">
    <source>
        <dbReference type="ARBA" id="ARBA00023180"/>
    </source>
</evidence>
<dbReference type="WBParaSite" id="scf7180000424020.g12042">
    <property type="protein sequence ID" value="scf7180000424020.g12042"/>
    <property type="gene ID" value="scf7180000424020.g12042"/>
</dbReference>
<evidence type="ECO:0000259" key="4">
    <source>
        <dbReference type="Pfam" id="PF03712"/>
    </source>
</evidence>
<dbReference type="InterPro" id="IPR014784">
    <property type="entry name" value="Cu2_ascorb_mOase-like_C"/>
</dbReference>
<dbReference type="PANTHER" id="PTHR10157:SF23">
    <property type="entry name" value="MOXD1 HOMOLOG 1"/>
    <property type="match status" value="1"/>
</dbReference>
<proteinExistence type="predicted"/>